<gene>
    <name evidence="1" type="ORF">O3M35_011216</name>
</gene>
<name>A0AAW1D1I6_9HEMI</name>
<dbReference type="EMBL" id="JAPXFL010000008">
    <property type="protein sequence ID" value="KAK9502434.1"/>
    <property type="molecule type" value="Genomic_DNA"/>
</dbReference>
<organism evidence="1 2">
    <name type="scientific">Rhynocoris fuscipes</name>
    <dbReference type="NCBI Taxonomy" id="488301"/>
    <lineage>
        <taxon>Eukaryota</taxon>
        <taxon>Metazoa</taxon>
        <taxon>Ecdysozoa</taxon>
        <taxon>Arthropoda</taxon>
        <taxon>Hexapoda</taxon>
        <taxon>Insecta</taxon>
        <taxon>Pterygota</taxon>
        <taxon>Neoptera</taxon>
        <taxon>Paraneoptera</taxon>
        <taxon>Hemiptera</taxon>
        <taxon>Heteroptera</taxon>
        <taxon>Panheteroptera</taxon>
        <taxon>Cimicomorpha</taxon>
        <taxon>Reduviidae</taxon>
        <taxon>Harpactorinae</taxon>
        <taxon>Harpactorini</taxon>
        <taxon>Rhynocoris</taxon>
    </lineage>
</organism>
<comment type="caution">
    <text evidence="1">The sequence shown here is derived from an EMBL/GenBank/DDBJ whole genome shotgun (WGS) entry which is preliminary data.</text>
</comment>
<accession>A0AAW1D1I6</accession>
<sequence length="107" mass="12697">MRIFYQKFLVNRTNNVPNRTAQSCEFCVQHIFKNGLIQLKNVFYSILLLNLDLVLGRHRFNRVATSPEAQNTFSVLIRSFLNVLSCNFIFSIYLPRVFRHINFNLIR</sequence>
<dbReference type="Proteomes" id="UP001461498">
    <property type="component" value="Unassembled WGS sequence"/>
</dbReference>
<dbReference type="AlphaFoldDB" id="A0AAW1D1I6"/>
<proteinExistence type="predicted"/>
<evidence type="ECO:0000313" key="2">
    <source>
        <dbReference type="Proteomes" id="UP001461498"/>
    </source>
</evidence>
<evidence type="ECO:0000313" key="1">
    <source>
        <dbReference type="EMBL" id="KAK9502434.1"/>
    </source>
</evidence>
<keyword evidence="2" id="KW-1185">Reference proteome</keyword>
<protein>
    <submittedName>
        <fullName evidence="1">Uncharacterized protein</fullName>
    </submittedName>
</protein>
<reference evidence="1 2" key="1">
    <citation type="submission" date="2022-12" db="EMBL/GenBank/DDBJ databases">
        <title>Chromosome-level genome assembly of true bugs.</title>
        <authorList>
            <person name="Ma L."/>
            <person name="Li H."/>
        </authorList>
    </citation>
    <scope>NUCLEOTIDE SEQUENCE [LARGE SCALE GENOMIC DNA]</scope>
    <source>
        <strain evidence="1">Lab_2022b</strain>
    </source>
</reference>